<dbReference type="Proteomes" id="UP000541426">
    <property type="component" value="Unassembled WGS sequence"/>
</dbReference>
<evidence type="ECO:0000313" key="2">
    <source>
        <dbReference type="Proteomes" id="UP000541426"/>
    </source>
</evidence>
<gene>
    <name evidence="1" type="ORF">GGQ68_004713</name>
</gene>
<accession>A0A7W6DSF3</accession>
<comment type="caution">
    <text evidence="1">The sequence shown here is derived from an EMBL/GenBank/DDBJ whole genome shotgun (WGS) entry which is preliminary data.</text>
</comment>
<dbReference type="SUPFAM" id="SSF53335">
    <property type="entry name" value="S-adenosyl-L-methionine-dependent methyltransferases"/>
    <property type="match status" value="1"/>
</dbReference>
<dbReference type="EMBL" id="JACIEJ010000020">
    <property type="protein sequence ID" value="MBB3988356.1"/>
    <property type="molecule type" value="Genomic_DNA"/>
</dbReference>
<dbReference type="InterPro" id="IPR029063">
    <property type="entry name" value="SAM-dependent_MTases_sf"/>
</dbReference>
<evidence type="ECO:0000313" key="1">
    <source>
        <dbReference type="EMBL" id="MBB3988356.1"/>
    </source>
</evidence>
<name>A0A7W6DSF3_9RHOB</name>
<dbReference type="RefSeq" id="WP_183970121.1">
    <property type="nucleotide sequence ID" value="NZ_BAABBZ010000052.1"/>
</dbReference>
<protein>
    <recommendedName>
        <fullName evidence="3">Methyltransferase, FkbM family</fullName>
    </recommendedName>
</protein>
<keyword evidence="2" id="KW-1185">Reference proteome</keyword>
<sequence>MPDAPPFSAAVLDLLPPLTETAVADGYILDAMGTRTQRRFRRGSSKEPGLVQLNPMVNWEWIPLAWAMMTAQDRMTAVELGAGWGPWVSRCHVLAGRLGIEDRHIFAVEAEPMHFSYLETQMADNAIPPEDHTLVQGLIAEHAGFALFPLTETPEQSWGLRQLGEEGQSLETLLARTKALPIEGEEGLYRLPKWPHKYAIQQSLSLAELIGDTPLVDFMHVDIQGNETKVLPPSMDLLNARFRVIAVGTHSHEIEAELRDCFTANGWICYHDSIMHHDDNNMLRDGHQVWLNPRLGPKPGPG</sequence>
<dbReference type="Gene3D" id="3.40.50.150">
    <property type="entry name" value="Vaccinia Virus protein VP39"/>
    <property type="match status" value="1"/>
</dbReference>
<proteinExistence type="predicted"/>
<evidence type="ECO:0008006" key="3">
    <source>
        <dbReference type="Google" id="ProtNLM"/>
    </source>
</evidence>
<reference evidence="1 2" key="1">
    <citation type="submission" date="2020-08" db="EMBL/GenBank/DDBJ databases">
        <title>Genomic Encyclopedia of Type Strains, Phase IV (KMG-IV): sequencing the most valuable type-strain genomes for metagenomic binning, comparative biology and taxonomic classification.</title>
        <authorList>
            <person name="Goeker M."/>
        </authorList>
    </citation>
    <scope>NUCLEOTIDE SEQUENCE [LARGE SCALE GENOMIC DNA]</scope>
    <source>
        <strain evidence="1 2">DSM 102235</strain>
    </source>
</reference>
<organism evidence="1 2">
    <name type="scientific">Sagittula marina</name>
    <dbReference type="NCBI Taxonomy" id="943940"/>
    <lineage>
        <taxon>Bacteria</taxon>
        <taxon>Pseudomonadati</taxon>
        <taxon>Pseudomonadota</taxon>
        <taxon>Alphaproteobacteria</taxon>
        <taxon>Rhodobacterales</taxon>
        <taxon>Roseobacteraceae</taxon>
        <taxon>Sagittula</taxon>
    </lineage>
</organism>
<dbReference type="AlphaFoldDB" id="A0A7W6DSF3"/>